<gene>
    <name evidence="2" type="ORF">FRACYDRAFT_241207</name>
</gene>
<keyword evidence="3" id="KW-1185">Reference proteome</keyword>
<feature type="compositionally biased region" description="Basic and acidic residues" evidence="1">
    <location>
        <begin position="518"/>
        <end position="528"/>
    </location>
</feature>
<dbReference type="OrthoDB" id="45868at2759"/>
<dbReference type="Proteomes" id="UP000095751">
    <property type="component" value="Unassembled WGS sequence"/>
</dbReference>
<feature type="compositionally biased region" description="Basic and acidic residues" evidence="1">
    <location>
        <begin position="581"/>
        <end position="595"/>
    </location>
</feature>
<evidence type="ECO:0000313" key="2">
    <source>
        <dbReference type="EMBL" id="OEU14655.1"/>
    </source>
</evidence>
<dbReference type="InParanoid" id="A0A1E7F9G3"/>
<name>A0A1E7F9G3_9STRA</name>
<feature type="region of interest" description="Disordered" evidence="1">
    <location>
        <begin position="226"/>
        <end position="420"/>
    </location>
</feature>
<accession>A0A1E7F9G3</accession>
<protein>
    <submittedName>
        <fullName evidence="2">Uncharacterized protein</fullName>
    </submittedName>
</protein>
<dbReference type="KEGG" id="fcy:FRACYDRAFT_241207"/>
<feature type="compositionally biased region" description="Basic and acidic residues" evidence="1">
    <location>
        <begin position="294"/>
        <end position="311"/>
    </location>
</feature>
<dbReference type="EMBL" id="KV784360">
    <property type="protein sequence ID" value="OEU14655.1"/>
    <property type="molecule type" value="Genomic_DNA"/>
</dbReference>
<feature type="compositionally biased region" description="Acidic residues" evidence="1">
    <location>
        <begin position="389"/>
        <end position="416"/>
    </location>
</feature>
<feature type="compositionally biased region" description="Basic residues" evidence="1">
    <location>
        <begin position="543"/>
        <end position="553"/>
    </location>
</feature>
<feature type="region of interest" description="Disordered" evidence="1">
    <location>
        <begin position="446"/>
        <end position="474"/>
    </location>
</feature>
<sequence>MGITTENPISTDPRLKELLTDIDDVKTKETYIVWRKSFLKIYESYLDPDGILNGIDSNYRLLKQLKVLNERIVRVNNLINDGKSIIIVGEGEEQHVNVTAEGRRGLTNLTDEVARTEKLIEEFMPKTNINEERVGYDKFELAAVLISDGFHGYDLMKETNTLLEQLISNNNNNNNNGNNKVLLAVDDNFQKIIKNYNNSIDSFINVMEDLGIFNIMKQCVHVVYDGNERPEPKPPPPPPADDESDNNTSSDDDIDQVKGKGKDRDTTVSNSDHDNDNGSNHDSKEKKKKKKEKTSKEKSLARVRARMENRKKGNGTRSKRNDVDNKGEDGGDSNNALKKPTDATKAISRIKNDNSNKTRAATHPIGDNDGDDEEANPSALLHQHPNEEEGKDEEEEEEDEEEEPPPEDGEGDDDCEFLIYFDPKTNSIGQINREECSAKSRLIVAADNNENKKASDNDNDEHDDEHKQVANGCYNNAKDEYQNIIEDDREKQEIIWLLKKLEKTKPVEVSWLDEIKKEKAAAKAKEEAAAGGGGGSGGGKKKDSGKKKKKRTTTKGISKRDSPAAAVASSSSSKEKKKKKSTVEDYQGKYRKEAAKPSAGGWN</sequence>
<evidence type="ECO:0000256" key="1">
    <source>
        <dbReference type="SAM" id="MobiDB-lite"/>
    </source>
</evidence>
<feature type="region of interest" description="Disordered" evidence="1">
    <location>
        <begin position="518"/>
        <end position="603"/>
    </location>
</feature>
<feature type="compositionally biased region" description="Basic and acidic residues" evidence="1">
    <location>
        <begin position="255"/>
        <end position="285"/>
    </location>
</feature>
<organism evidence="2 3">
    <name type="scientific">Fragilariopsis cylindrus CCMP1102</name>
    <dbReference type="NCBI Taxonomy" id="635003"/>
    <lineage>
        <taxon>Eukaryota</taxon>
        <taxon>Sar</taxon>
        <taxon>Stramenopiles</taxon>
        <taxon>Ochrophyta</taxon>
        <taxon>Bacillariophyta</taxon>
        <taxon>Bacillariophyceae</taxon>
        <taxon>Bacillariophycidae</taxon>
        <taxon>Bacillariales</taxon>
        <taxon>Bacillariaceae</taxon>
        <taxon>Fragilariopsis</taxon>
    </lineage>
</organism>
<evidence type="ECO:0000313" key="3">
    <source>
        <dbReference type="Proteomes" id="UP000095751"/>
    </source>
</evidence>
<feature type="compositionally biased region" description="Basic and acidic residues" evidence="1">
    <location>
        <begin position="319"/>
        <end position="329"/>
    </location>
</feature>
<dbReference type="AlphaFoldDB" id="A0A1E7F9G3"/>
<reference evidence="2 3" key="1">
    <citation type="submission" date="2016-09" db="EMBL/GenBank/DDBJ databases">
        <title>Extensive genetic diversity and differential bi-allelic expression allows diatom success in the polar Southern Ocean.</title>
        <authorList>
            <consortium name="DOE Joint Genome Institute"/>
            <person name="Mock T."/>
            <person name="Otillar R.P."/>
            <person name="Strauss J."/>
            <person name="Dupont C."/>
            <person name="Frickenhaus S."/>
            <person name="Maumus F."/>
            <person name="Mcmullan M."/>
            <person name="Sanges R."/>
            <person name="Schmutz J."/>
            <person name="Toseland A."/>
            <person name="Valas R."/>
            <person name="Veluchamy A."/>
            <person name="Ward B.J."/>
            <person name="Allen A."/>
            <person name="Barry K."/>
            <person name="Falciatore A."/>
            <person name="Ferrante M."/>
            <person name="Fortunato A.E."/>
            <person name="Gloeckner G."/>
            <person name="Gruber A."/>
            <person name="Hipkin R."/>
            <person name="Janech M."/>
            <person name="Kroth P."/>
            <person name="Leese F."/>
            <person name="Lindquist E."/>
            <person name="Lyon B.R."/>
            <person name="Martin J."/>
            <person name="Mayer C."/>
            <person name="Parker M."/>
            <person name="Quesneville H."/>
            <person name="Raymond J."/>
            <person name="Uhlig C."/>
            <person name="Valentin K.U."/>
            <person name="Worden A.Z."/>
            <person name="Armbrust E.V."/>
            <person name="Bowler C."/>
            <person name="Green B."/>
            <person name="Moulton V."/>
            <person name="Van Oosterhout C."/>
            <person name="Grigoriev I."/>
        </authorList>
    </citation>
    <scope>NUCLEOTIDE SEQUENCE [LARGE SCALE GENOMIC DNA]</scope>
    <source>
        <strain evidence="2 3">CCMP1102</strain>
    </source>
</reference>
<feature type="compositionally biased region" description="Acidic residues" evidence="1">
    <location>
        <begin position="240"/>
        <end position="254"/>
    </location>
</feature>
<proteinExistence type="predicted"/>